<dbReference type="EMBL" id="BARW01009791">
    <property type="protein sequence ID" value="GAI84570.1"/>
    <property type="molecule type" value="Genomic_DNA"/>
</dbReference>
<reference evidence="1" key="1">
    <citation type="journal article" date="2014" name="Front. Microbiol.">
        <title>High frequency of phylogenetically diverse reductive dehalogenase-homologous genes in deep subseafloor sedimentary metagenomes.</title>
        <authorList>
            <person name="Kawai M."/>
            <person name="Futagami T."/>
            <person name="Toyoda A."/>
            <person name="Takaki Y."/>
            <person name="Nishi S."/>
            <person name="Hori S."/>
            <person name="Arai W."/>
            <person name="Tsubouchi T."/>
            <person name="Morono Y."/>
            <person name="Uchiyama I."/>
            <person name="Ito T."/>
            <person name="Fujiyama A."/>
            <person name="Inagaki F."/>
            <person name="Takami H."/>
        </authorList>
    </citation>
    <scope>NUCLEOTIDE SEQUENCE</scope>
    <source>
        <strain evidence="1">Expedition CK06-06</strain>
    </source>
</reference>
<dbReference type="AlphaFoldDB" id="X1TAK3"/>
<organism evidence="1">
    <name type="scientific">marine sediment metagenome</name>
    <dbReference type="NCBI Taxonomy" id="412755"/>
    <lineage>
        <taxon>unclassified sequences</taxon>
        <taxon>metagenomes</taxon>
        <taxon>ecological metagenomes</taxon>
    </lineage>
</organism>
<evidence type="ECO:0000313" key="1">
    <source>
        <dbReference type="EMBL" id="GAI84570.1"/>
    </source>
</evidence>
<sequence>MSERPEIKLISANWNDLPVWYLGEGELDYLIRKSGKVRAKKDPVSSAILIYSLEEFKNVVETKKKGILVIDSWDDRIPEGLREYCRDDLNKEFEVDRLYPVQPRYWPVEVYSWGN</sequence>
<protein>
    <submittedName>
        <fullName evidence="1">Uncharacterized protein</fullName>
    </submittedName>
</protein>
<name>X1TAK3_9ZZZZ</name>
<proteinExistence type="predicted"/>
<accession>X1TAK3</accession>
<comment type="caution">
    <text evidence="1">The sequence shown here is derived from an EMBL/GenBank/DDBJ whole genome shotgun (WGS) entry which is preliminary data.</text>
</comment>
<gene>
    <name evidence="1" type="ORF">S12H4_19555</name>
</gene>